<proteinExistence type="predicted"/>
<dbReference type="EMBL" id="LPXN01000090">
    <property type="protein sequence ID" value="KZD10320.1"/>
    <property type="molecule type" value="Genomic_DNA"/>
</dbReference>
<dbReference type="Proteomes" id="UP000076400">
    <property type="component" value="Unassembled WGS sequence"/>
</dbReference>
<organism evidence="1 2">
    <name type="scientific">Oceanibaculum pacificum</name>
    <dbReference type="NCBI Taxonomy" id="580166"/>
    <lineage>
        <taxon>Bacteria</taxon>
        <taxon>Pseudomonadati</taxon>
        <taxon>Pseudomonadota</taxon>
        <taxon>Alphaproteobacteria</taxon>
        <taxon>Rhodospirillales</taxon>
        <taxon>Oceanibaculaceae</taxon>
        <taxon>Oceanibaculum</taxon>
    </lineage>
</organism>
<name>A0A154W9X4_9PROT</name>
<reference evidence="1 2" key="1">
    <citation type="submission" date="2015-12" db="EMBL/GenBank/DDBJ databases">
        <title>Genome sequence of Oceanibaculum pacificum MCCC 1A02656.</title>
        <authorList>
            <person name="Lu L."/>
            <person name="Lai Q."/>
            <person name="Shao Z."/>
            <person name="Qian P."/>
        </authorList>
    </citation>
    <scope>NUCLEOTIDE SEQUENCE [LARGE SCALE GENOMIC DNA]</scope>
    <source>
        <strain evidence="1 2">MCCC 1A02656</strain>
    </source>
</reference>
<dbReference type="STRING" id="580166.AUP43_06265"/>
<protein>
    <submittedName>
        <fullName evidence="1">Uncharacterized protein</fullName>
    </submittedName>
</protein>
<comment type="caution">
    <text evidence="1">The sequence shown here is derived from an EMBL/GenBank/DDBJ whole genome shotgun (WGS) entry which is preliminary data.</text>
</comment>
<accession>A0A154W9X4</accession>
<dbReference type="AlphaFoldDB" id="A0A154W9X4"/>
<evidence type="ECO:0000313" key="1">
    <source>
        <dbReference type="EMBL" id="KZD10320.1"/>
    </source>
</evidence>
<gene>
    <name evidence="1" type="ORF">AUP43_06265</name>
</gene>
<evidence type="ECO:0000313" key="2">
    <source>
        <dbReference type="Proteomes" id="UP000076400"/>
    </source>
</evidence>
<sequence>MGSAASWIAVHRLKPRIPRPDIPVKPVFGIGHNGGPNFVSWQQFCWQKARKKAFEAPREVVLMRLRRAQALGMSYDQYVSILLDKGKVP</sequence>
<keyword evidence="2" id="KW-1185">Reference proteome</keyword>